<sequence length="119" mass="13579">MSVDYVERIRLSFDADAIFMDNSISLTKGCINTHTFCIGGVMQHIEIHQSPRDLPKVNVWVEFFHISINLYKPTFKYDVPQLMDLHVYAIFKIGSDPLGFIIESSGAVNRSQNRAPFNV</sequence>
<gene>
    <name evidence="1" type="ORF">NPIL_497641</name>
</gene>
<organism evidence="1 2">
    <name type="scientific">Nephila pilipes</name>
    <name type="common">Giant wood spider</name>
    <name type="synonym">Nephila maculata</name>
    <dbReference type="NCBI Taxonomy" id="299642"/>
    <lineage>
        <taxon>Eukaryota</taxon>
        <taxon>Metazoa</taxon>
        <taxon>Ecdysozoa</taxon>
        <taxon>Arthropoda</taxon>
        <taxon>Chelicerata</taxon>
        <taxon>Arachnida</taxon>
        <taxon>Araneae</taxon>
        <taxon>Araneomorphae</taxon>
        <taxon>Entelegynae</taxon>
        <taxon>Araneoidea</taxon>
        <taxon>Nephilidae</taxon>
        <taxon>Nephila</taxon>
    </lineage>
</organism>
<reference evidence="1" key="1">
    <citation type="submission" date="2020-08" db="EMBL/GenBank/DDBJ databases">
        <title>Multicomponent nature underlies the extraordinary mechanical properties of spider dragline silk.</title>
        <authorList>
            <person name="Kono N."/>
            <person name="Nakamura H."/>
            <person name="Mori M."/>
            <person name="Yoshida Y."/>
            <person name="Ohtoshi R."/>
            <person name="Malay A.D."/>
            <person name="Moran D.A.P."/>
            <person name="Tomita M."/>
            <person name="Numata K."/>
            <person name="Arakawa K."/>
        </authorList>
    </citation>
    <scope>NUCLEOTIDE SEQUENCE</scope>
</reference>
<keyword evidence="2" id="KW-1185">Reference proteome</keyword>
<proteinExistence type="predicted"/>
<dbReference type="EMBL" id="BMAW01078398">
    <property type="protein sequence ID" value="GFU10827.1"/>
    <property type="molecule type" value="Genomic_DNA"/>
</dbReference>
<accession>A0A8X6UG32</accession>
<dbReference type="AlphaFoldDB" id="A0A8X6UG32"/>
<protein>
    <submittedName>
        <fullName evidence="1">Uncharacterized protein</fullName>
    </submittedName>
</protein>
<dbReference type="Proteomes" id="UP000887013">
    <property type="component" value="Unassembled WGS sequence"/>
</dbReference>
<comment type="caution">
    <text evidence="1">The sequence shown here is derived from an EMBL/GenBank/DDBJ whole genome shotgun (WGS) entry which is preliminary data.</text>
</comment>
<name>A0A8X6UG32_NEPPI</name>
<evidence type="ECO:0000313" key="1">
    <source>
        <dbReference type="EMBL" id="GFU10827.1"/>
    </source>
</evidence>
<evidence type="ECO:0000313" key="2">
    <source>
        <dbReference type="Proteomes" id="UP000887013"/>
    </source>
</evidence>